<feature type="compositionally biased region" description="Basic residues" evidence="1">
    <location>
        <begin position="210"/>
        <end position="220"/>
    </location>
</feature>
<feature type="compositionally biased region" description="Basic and acidic residues" evidence="1">
    <location>
        <begin position="726"/>
        <end position="738"/>
    </location>
</feature>
<evidence type="ECO:0000256" key="1">
    <source>
        <dbReference type="SAM" id="MobiDB-lite"/>
    </source>
</evidence>
<reference evidence="2 3" key="1">
    <citation type="submission" date="2024-05" db="EMBL/GenBank/DDBJ databases">
        <title>A draft genome resource for the thread blight pathogen Marasmius tenuissimus strain MS-2.</title>
        <authorList>
            <person name="Yulfo-Soto G.E."/>
            <person name="Baruah I.K."/>
            <person name="Amoako-Attah I."/>
            <person name="Bukari Y."/>
            <person name="Meinhardt L.W."/>
            <person name="Bailey B.A."/>
            <person name="Cohen S.P."/>
        </authorList>
    </citation>
    <scope>NUCLEOTIDE SEQUENCE [LARGE SCALE GENOMIC DNA]</scope>
    <source>
        <strain evidence="2 3">MS-2</strain>
    </source>
</reference>
<feature type="compositionally biased region" description="Basic residues" evidence="1">
    <location>
        <begin position="419"/>
        <end position="428"/>
    </location>
</feature>
<organism evidence="2 3">
    <name type="scientific">Marasmius tenuissimus</name>
    <dbReference type="NCBI Taxonomy" id="585030"/>
    <lineage>
        <taxon>Eukaryota</taxon>
        <taxon>Fungi</taxon>
        <taxon>Dikarya</taxon>
        <taxon>Basidiomycota</taxon>
        <taxon>Agaricomycotina</taxon>
        <taxon>Agaricomycetes</taxon>
        <taxon>Agaricomycetidae</taxon>
        <taxon>Agaricales</taxon>
        <taxon>Marasmiineae</taxon>
        <taxon>Marasmiaceae</taxon>
        <taxon>Marasmius</taxon>
    </lineage>
</organism>
<feature type="compositionally biased region" description="Basic and acidic residues" evidence="1">
    <location>
        <begin position="955"/>
        <end position="968"/>
    </location>
</feature>
<dbReference type="EMBL" id="JBBXMP010000029">
    <property type="protein sequence ID" value="KAL0067105.1"/>
    <property type="molecule type" value="Genomic_DNA"/>
</dbReference>
<feature type="region of interest" description="Disordered" evidence="1">
    <location>
        <begin position="955"/>
        <end position="975"/>
    </location>
</feature>
<protein>
    <submittedName>
        <fullName evidence="2">Uncharacterized protein</fullName>
    </submittedName>
</protein>
<evidence type="ECO:0000313" key="2">
    <source>
        <dbReference type="EMBL" id="KAL0067105.1"/>
    </source>
</evidence>
<feature type="region of interest" description="Disordered" evidence="1">
    <location>
        <begin position="407"/>
        <end position="456"/>
    </location>
</feature>
<proteinExistence type="predicted"/>
<feature type="compositionally biased region" description="Polar residues" evidence="1">
    <location>
        <begin position="7"/>
        <end position="18"/>
    </location>
</feature>
<feature type="compositionally biased region" description="Basic and acidic residues" evidence="1">
    <location>
        <begin position="138"/>
        <end position="148"/>
    </location>
</feature>
<feature type="compositionally biased region" description="Low complexity" evidence="1">
    <location>
        <begin position="792"/>
        <end position="801"/>
    </location>
</feature>
<feature type="compositionally biased region" description="Acidic residues" evidence="1">
    <location>
        <begin position="438"/>
        <end position="456"/>
    </location>
</feature>
<sequence>MSDIVQGPTTPRRSTARNGGSRLAPTQPAEPGDIFGESPSKKGSASVKYGGKKRVGGGGTGNSSPSRAPDSRRGNLSTRLGLTNDTGESGPTSAQTSPRKNGTGKGSRKAAKVPSSPPASISASMATTPKRRSNLKRSRAEAEMPKTSDEDDDGFGSELSDLTTPPSSPPKRTRQQPPSSKISIISISTGSPPSSPRKPASKLPQSKPKSILKKPARKPLSKSASWAPSTSKATNGDAASWSLNTLGTHVVVLLNAGAPSARVRVYGADGEEEDEDDGKQWCWWPAKATHKTTPEDELVITPYLLPKTKKLHLRAVNASSSNIRPLTTSGHVRFETLTFSSPSLLSTTFVLKSPKKKRKVDKSPSLTDLEELYGRALAQALDDHQEKDFDGLPPLSIALSRAASFSAANGPSSTSAAKGKGKGKRRSTALKESISGDELTEPEYVESGDDESEWEEVEDPGADIFLDIPGETVLCRAKKSTMTEYWPAQVLGYVPPPARRKKGKGKNRGAVEGMYRVVFLDNKEMEVPRSWFYSVNQEEFGRCKMGVFESEFVDNPNDDSDEEDSYSDYDFEGEFEYISQQLPPTSDETDFYSHPLPIQFAHTIPVLQAIINDTYPPTRERHEAFIKGGKSRSTLNTEDSVGLRGRMNPKDVACFGKLVQAWSLGTSSGQLKETNGLPADQTGNTVDDPSETANVSSQVPTDNTPMVVDPTGPAEAATTAAAADDADTRMDAPDEASFKENISPHPSSTGVGVEPKVVPEVTMVDIQIDEPDASAVPTASQTRPSSPPTSSYPPSSSGATPRPSLDLDANEIPGMAPPLPLLTTGSEDIMKPPVMEAGEESPLTPIVETQVAAPPAAFEARSERPRKKREPQRGCESYEKLAGIERVTYSSTILLPIVIRQVLLWRAGDRVAPGQLQVLSDEEEWELHKKGEELAKEVDWVFDVRRLRDAVEKRIRREGSDKGEGERAKRARRRG</sequence>
<feature type="compositionally biased region" description="Polar residues" evidence="1">
    <location>
        <begin position="681"/>
        <end position="704"/>
    </location>
</feature>
<feature type="compositionally biased region" description="Polar residues" evidence="1">
    <location>
        <begin position="74"/>
        <end position="100"/>
    </location>
</feature>
<comment type="caution">
    <text evidence="2">The sequence shown here is derived from an EMBL/GenBank/DDBJ whole genome shotgun (WGS) entry which is preliminary data.</text>
</comment>
<name>A0ABR3A0J9_9AGAR</name>
<feature type="region of interest" description="Disordered" evidence="1">
    <location>
        <begin position="1"/>
        <end position="236"/>
    </location>
</feature>
<gene>
    <name evidence="2" type="ORF">AAF712_005892</name>
</gene>
<feature type="compositionally biased region" description="Polar residues" evidence="1">
    <location>
        <begin position="222"/>
        <end position="234"/>
    </location>
</feature>
<accession>A0ABR3A0J9</accession>
<dbReference type="Proteomes" id="UP001437256">
    <property type="component" value="Unassembled WGS sequence"/>
</dbReference>
<keyword evidence="3" id="KW-1185">Reference proteome</keyword>
<feature type="region of interest" description="Disordered" evidence="1">
    <location>
        <begin position="668"/>
        <end position="755"/>
    </location>
</feature>
<evidence type="ECO:0000313" key="3">
    <source>
        <dbReference type="Proteomes" id="UP001437256"/>
    </source>
</evidence>
<feature type="compositionally biased region" description="Low complexity" evidence="1">
    <location>
        <begin position="112"/>
        <end position="126"/>
    </location>
</feature>
<feature type="compositionally biased region" description="Low complexity" evidence="1">
    <location>
        <begin position="709"/>
        <end position="723"/>
    </location>
</feature>
<feature type="compositionally biased region" description="Low complexity" evidence="1">
    <location>
        <begin position="175"/>
        <end position="204"/>
    </location>
</feature>
<feature type="region of interest" description="Disordered" evidence="1">
    <location>
        <begin position="770"/>
        <end position="827"/>
    </location>
</feature>
<feature type="region of interest" description="Disordered" evidence="1">
    <location>
        <begin position="849"/>
        <end position="874"/>
    </location>
</feature>